<dbReference type="EMBL" id="JAAAIP010000346">
    <property type="protein sequence ID" value="KAG0318899.1"/>
    <property type="molecule type" value="Genomic_DNA"/>
</dbReference>
<protein>
    <submittedName>
        <fullName evidence="1">Uncharacterized protein</fullName>
    </submittedName>
</protein>
<keyword evidence="2" id="KW-1185">Reference proteome</keyword>
<dbReference type="Proteomes" id="UP000738325">
    <property type="component" value="Unassembled WGS sequence"/>
</dbReference>
<accession>A0A9P6RHN3</accession>
<gene>
    <name evidence="1" type="ORF">BGZ99_005372</name>
</gene>
<comment type="caution">
    <text evidence="1">The sequence shown here is derived from an EMBL/GenBank/DDBJ whole genome shotgun (WGS) entry which is preliminary data.</text>
</comment>
<evidence type="ECO:0000313" key="2">
    <source>
        <dbReference type="Proteomes" id="UP000738325"/>
    </source>
</evidence>
<evidence type="ECO:0000313" key="1">
    <source>
        <dbReference type="EMBL" id="KAG0318899.1"/>
    </source>
</evidence>
<proteinExistence type="predicted"/>
<reference evidence="1" key="1">
    <citation type="journal article" date="2020" name="Fungal Divers.">
        <title>Resolving the Mortierellaceae phylogeny through synthesis of multi-gene phylogenetics and phylogenomics.</title>
        <authorList>
            <person name="Vandepol N."/>
            <person name="Liber J."/>
            <person name="Desiro A."/>
            <person name="Na H."/>
            <person name="Kennedy M."/>
            <person name="Barry K."/>
            <person name="Grigoriev I.V."/>
            <person name="Miller A.N."/>
            <person name="O'Donnell K."/>
            <person name="Stajich J.E."/>
            <person name="Bonito G."/>
        </authorList>
    </citation>
    <scope>NUCLEOTIDE SEQUENCE</scope>
    <source>
        <strain evidence="1">REB-010B</strain>
    </source>
</reference>
<dbReference type="OrthoDB" id="2338679at2759"/>
<dbReference type="AlphaFoldDB" id="A0A9P6RHN3"/>
<organism evidence="1 2">
    <name type="scientific">Dissophora globulifera</name>
    <dbReference type="NCBI Taxonomy" id="979702"/>
    <lineage>
        <taxon>Eukaryota</taxon>
        <taxon>Fungi</taxon>
        <taxon>Fungi incertae sedis</taxon>
        <taxon>Mucoromycota</taxon>
        <taxon>Mortierellomycotina</taxon>
        <taxon>Mortierellomycetes</taxon>
        <taxon>Mortierellales</taxon>
        <taxon>Mortierellaceae</taxon>
        <taxon>Dissophora</taxon>
    </lineage>
</organism>
<name>A0A9P6RHN3_9FUNG</name>
<sequence>MSYRHDLLLAFSSLTSTSVVPTVIRLVPQYSNMGDGNSIRHNMNVWGIASDPEDTLLLSKNMTALWMVSGNSFAEPSGSSSGSSVDPSAYSSGSSTLEGSALYEVYRPADVIGLYTIQKLNVYTQDEMGRPVSQLVWSRAVGSLDASVPPKVVRFIQGGIWDGVVVGACKLMPGNTCLALFNDTGLTSVNELGDSGEGGRAIEAEYQTLSTTEASDWEQ</sequence>